<keyword evidence="3" id="KW-0677">Repeat</keyword>
<evidence type="ECO:0000256" key="9">
    <source>
        <dbReference type="PROSITE-ProRule" id="PRU00175"/>
    </source>
</evidence>
<dbReference type="PROSITE" id="PS50016">
    <property type="entry name" value="ZF_PHD_2"/>
    <property type="match status" value="5"/>
</dbReference>
<feature type="region of interest" description="Disordered" evidence="10">
    <location>
        <begin position="62"/>
        <end position="93"/>
    </location>
</feature>
<dbReference type="CDD" id="cd15512">
    <property type="entry name" value="PHD4_KMT2C_like"/>
    <property type="match status" value="1"/>
</dbReference>
<feature type="domain" description="RING-type" evidence="12">
    <location>
        <begin position="343"/>
        <end position="388"/>
    </location>
</feature>
<evidence type="ECO:0000256" key="2">
    <source>
        <dbReference type="ARBA" id="ARBA00022723"/>
    </source>
</evidence>
<feature type="region of interest" description="Disordered" evidence="10">
    <location>
        <begin position="1034"/>
        <end position="1104"/>
    </location>
</feature>
<dbReference type="Pfam" id="PF13771">
    <property type="entry name" value="zf-HC5HC2H"/>
    <property type="match status" value="1"/>
</dbReference>
<dbReference type="CDD" id="cd15514">
    <property type="entry name" value="PHD6_KMT2C_like"/>
    <property type="match status" value="1"/>
</dbReference>
<dbReference type="SMART" id="SM00249">
    <property type="entry name" value="PHD"/>
    <property type="match status" value="7"/>
</dbReference>
<feature type="domain" description="PHD-type" evidence="13">
    <location>
        <begin position="225"/>
        <end position="330"/>
    </location>
</feature>
<dbReference type="FunFam" id="3.30.40.10:FF:000852">
    <property type="entry name" value="Histone-lysine N-methyltransferase 2C"/>
    <property type="match status" value="1"/>
</dbReference>
<dbReference type="GO" id="GO:0003713">
    <property type="term" value="F:transcription coactivator activity"/>
    <property type="evidence" value="ECO:0007669"/>
    <property type="project" value="TreeGrafter"/>
</dbReference>
<name>A0AAD8A077_DIPPU</name>
<dbReference type="Pfam" id="PF00628">
    <property type="entry name" value="PHD"/>
    <property type="match status" value="4"/>
</dbReference>
<dbReference type="CDD" id="cd15509">
    <property type="entry name" value="PHD1_KMT2C_like"/>
    <property type="match status" value="1"/>
</dbReference>
<dbReference type="PROSITE" id="PS50089">
    <property type="entry name" value="ZF_RING_2"/>
    <property type="match status" value="1"/>
</dbReference>
<dbReference type="InterPro" id="IPR019787">
    <property type="entry name" value="Znf_PHD-finger"/>
</dbReference>
<reference evidence="14" key="1">
    <citation type="journal article" date="2023" name="IScience">
        <title>Live-bearing cockroach genome reveals convergent evolutionary mechanisms linked to viviparity in insects and beyond.</title>
        <authorList>
            <person name="Fouks B."/>
            <person name="Harrison M.C."/>
            <person name="Mikhailova A.A."/>
            <person name="Marchal E."/>
            <person name="English S."/>
            <person name="Carruthers M."/>
            <person name="Jennings E.C."/>
            <person name="Chiamaka E.L."/>
            <person name="Frigard R.A."/>
            <person name="Pippel M."/>
            <person name="Attardo G.M."/>
            <person name="Benoit J.B."/>
            <person name="Bornberg-Bauer E."/>
            <person name="Tobe S.S."/>
        </authorList>
    </citation>
    <scope>NUCLEOTIDE SEQUENCE</scope>
    <source>
        <strain evidence="14">Stay&amp;Tobe</strain>
    </source>
</reference>
<sequence length="1318" mass="144886">TSFSQSSDDTSTVQHKHFSGKPLSIRRGPGRPRKDKPTSRSSKKPIGLKLKRWKSNVYVRGITKSSMTHKEETRDGVSSSTAVDDIESSRECTISTVKHEKPAPTDEPPYFPEQWPGKVCALCNLGERSQLGQGDLMRFTCPEGFTPQKASSLTTERGEGELMSPSSEIYPGDVIDRESVSSGDKSPRASCMPSAVTVRRSKSMSKSRHMRSIDSNHAAKAEQLDELSVVGFTEEPDVGTIFENSGNFYVHQSCALWSSGVTRSEDLVMENVGPAVLQASKRRCSYCSHYGATITCIVTNCSRILHFPCAAASGAFQDCKTVTMVCSQHLDQVPLLMSGEITCVTCFALGDVSNLMMCTSCGHHYHGGCVGLALLPSVRAGWQCPDCRICQVCRQPEDDSKIMLCEKCDKAYHAQCLRPVVTTIPKLGWKCKCCRVCSDCGSRTPGAGMSSRWHAHYTVCDSCYQQRNKGFSCPLCRRAYRAAAYREMVQCGLCRKFVHGSCDAEADLQTYNHKKESNPDYEYICPMCKPLTQPGRQMLLKRKDSTEDAGMDSSLTGSQESLYAGDEYGMDIDYMSDKYLDELLPMRAIGLGKGKPFCASKIAKKKLGLSCIVGRPKGIGKGGIGLGKVVGYQKRQRITEFGRKRGPKTNMRGIFGSPGLTLQDICVMCGAFGIDQEGCLISCAQCGQCYHPYCVNVKVTKVILQKGWRCLDCTVCEGCGQRNDEGRLILCDDCDISYHIYCMDPPLDYVPHGNWKCKWCAICLSCGSNDPGFNCSWQKSFTACGPCASHTVCPACTESYSEGDLIIQCVQCERWLHCMCDQIRTELEAERCAEDGYNCVLCRPRDVPPPHLQPPPPTTKPPSPSRSPEFVGAIETSNITVILKKNRIIAVNSSLNEASIAATGDSAGGLLLSPTFIQVSAKAEFSCAVYMDGVYLSEMGLHLIKSLTIEQDQPPSSRKKRNFNRRLPASKADKEAELDDDDGKLEPVQIYKEGMVVPPREDGRPPEPPEGFTIHTTDSGVMVLRRKRQRNLQKLGIGGFNAKLRNTRNKEKDEEGGGDAAPGSTTPTSAGPTSSSNLDASLEDKPRRKPNRRKPKNKLMECYPSYLQEAFFGRELLDMTKEKDMGSSSDSDEERASPHQVSEDKIIQLSQDELKAIEEVKAKQEKETEKDEKKVDGSESGSMSLKSPGKEDDDGSDTEGLKDILPGDLLDTDLVNTIMNEDDDITKNPALADDSLNDSLSMPEGSGDVTTSSHKDELADILSPNFNLESMVSQTEFVSGGSGILMCHTPKSGRLLQYTMSEQETQTATNKHHCRQHS</sequence>
<dbReference type="GO" id="GO:0008270">
    <property type="term" value="F:zinc ion binding"/>
    <property type="evidence" value="ECO:0007669"/>
    <property type="project" value="UniProtKB-KW"/>
</dbReference>
<proteinExistence type="predicted"/>
<dbReference type="Gene3D" id="3.30.40.10">
    <property type="entry name" value="Zinc/RING finger domain, C3HC4 (zinc finger)"/>
    <property type="match status" value="7"/>
</dbReference>
<evidence type="ECO:0000256" key="4">
    <source>
        <dbReference type="ARBA" id="ARBA00022771"/>
    </source>
</evidence>
<evidence type="ECO:0000256" key="10">
    <source>
        <dbReference type="SAM" id="MobiDB-lite"/>
    </source>
</evidence>
<evidence type="ECO:0000256" key="1">
    <source>
        <dbReference type="ARBA" id="ARBA00004123"/>
    </source>
</evidence>
<evidence type="ECO:0000256" key="6">
    <source>
        <dbReference type="ARBA" id="ARBA00023015"/>
    </source>
</evidence>
<dbReference type="InterPro" id="IPR011011">
    <property type="entry name" value="Znf_FYVE_PHD"/>
</dbReference>
<evidence type="ECO:0000313" key="14">
    <source>
        <dbReference type="EMBL" id="KAJ9589926.1"/>
    </source>
</evidence>
<dbReference type="Proteomes" id="UP001233999">
    <property type="component" value="Unassembled WGS sequence"/>
</dbReference>
<evidence type="ECO:0000256" key="5">
    <source>
        <dbReference type="ARBA" id="ARBA00022833"/>
    </source>
</evidence>
<gene>
    <name evidence="14" type="ORF">L9F63_016949</name>
</gene>
<comment type="caution">
    <text evidence="14">The sequence shown here is derived from an EMBL/GenBank/DDBJ whole genome shotgun (WGS) entry which is preliminary data.</text>
</comment>
<dbReference type="SMART" id="SM00184">
    <property type="entry name" value="RING"/>
    <property type="match status" value="4"/>
</dbReference>
<dbReference type="PROSITE" id="PS51805">
    <property type="entry name" value="EPHD"/>
    <property type="match status" value="1"/>
</dbReference>
<dbReference type="PANTHER" id="PTHR45888">
    <property type="entry name" value="HL01030P-RELATED"/>
    <property type="match status" value="1"/>
</dbReference>
<dbReference type="CDD" id="cd15513">
    <property type="entry name" value="PHD5_KMT2C_like"/>
    <property type="match status" value="1"/>
</dbReference>
<feature type="non-terminal residue" evidence="14">
    <location>
        <position position="1"/>
    </location>
</feature>
<organism evidence="14 15">
    <name type="scientific">Diploptera punctata</name>
    <name type="common">Pacific beetle cockroach</name>
    <dbReference type="NCBI Taxonomy" id="6984"/>
    <lineage>
        <taxon>Eukaryota</taxon>
        <taxon>Metazoa</taxon>
        <taxon>Ecdysozoa</taxon>
        <taxon>Arthropoda</taxon>
        <taxon>Hexapoda</taxon>
        <taxon>Insecta</taxon>
        <taxon>Pterygota</taxon>
        <taxon>Neoptera</taxon>
        <taxon>Polyneoptera</taxon>
        <taxon>Dictyoptera</taxon>
        <taxon>Blattodea</taxon>
        <taxon>Blaberoidea</taxon>
        <taxon>Blaberidae</taxon>
        <taxon>Diplopterinae</taxon>
        <taxon>Diploptera</taxon>
    </lineage>
</organism>
<keyword evidence="6" id="KW-0805">Transcription regulation</keyword>
<dbReference type="InterPro" id="IPR001965">
    <property type="entry name" value="Znf_PHD"/>
</dbReference>
<evidence type="ECO:0008006" key="16">
    <source>
        <dbReference type="Google" id="ProtNLM"/>
    </source>
</evidence>
<feature type="domain" description="PHD-type" evidence="11">
    <location>
        <begin position="470"/>
        <end position="531"/>
    </location>
</feature>
<feature type="region of interest" description="Disordered" evidence="10">
    <location>
        <begin position="148"/>
        <end position="173"/>
    </location>
</feature>
<feature type="domain" description="PHD-type" evidence="11">
    <location>
        <begin position="387"/>
        <end position="437"/>
    </location>
</feature>
<feature type="non-terminal residue" evidence="14">
    <location>
        <position position="1318"/>
    </location>
</feature>
<reference evidence="14" key="2">
    <citation type="submission" date="2023-05" db="EMBL/GenBank/DDBJ databases">
        <authorList>
            <person name="Fouks B."/>
        </authorList>
    </citation>
    <scope>NUCLEOTIDE SEQUENCE</scope>
    <source>
        <strain evidence="14">Stay&amp;Tobe</strain>
        <tissue evidence="14">Testes</tissue>
    </source>
</reference>
<dbReference type="EMBL" id="JASPKZ010004585">
    <property type="protein sequence ID" value="KAJ9589926.1"/>
    <property type="molecule type" value="Genomic_DNA"/>
</dbReference>
<keyword evidence="7" id="KW-0804">Transcription</keyword>
<feature type="domain" description="PHD-type" evidence="11">
    <location>
        <begin position="663"/>
        <end position="716"/>
    </location>
</feature>
<evidence type="ECO:0000313" key="15">
    <source>
        <dbReference type="Proteomes" id="UP001233999"/>
    </source>
</evidence>
<evidence type="ECO:0000256" key="3">
    <source>
        <dbReference type="ARBA" id="ARBA00022737"/>
    </source>
</evidence>
<feature type="region of interest" description="Disordered" evidence="10">
    <location>
        <begin position="1224"/>
        <end position="1252"/>
    </location>
</feature>
<feature type="domain" description="PHD-type" evidence="11">
    <location>
        <begin position="713"/>
        <end position="763"/>
    </location>
</feature>
<feature type="region of interest" description="Disordered" evidence="10">
    <location>
        <begin position="950"/>
        <end position="1020"/>
    </location>
</feature>
<accession>A0AAD8A077</accession>
<keyword evidence="5" id="KW-0862">Zinc</keyword>
<feature type="region of interest" description="Disordered" evidence="10">
    <location>
        <begin position="1122"/>
        <end position="1206"/>
    </location>
</feature>
<feature type="compositionally biased region" description="Basic residues" evidence="10">
    <location>
        <begin position="1087"/>
        <end position="1097"/>
    </location>
</feature>
<evidence type="ECO:0000259" key="11">
    <source>
        <dbReference type="PROSITE" id="PS50016"/>
    </source>
</evidence>
<keyword evidence="2" id="KW-0479">Metal-binding</keyword>
<dbReference type="FunFam" id="3.30.40.10:FF:000548">
    <property type="entry name" value="Putative Histone-lysine N-methyltransferase MLL3"/>
    <property type="match status" value="1"/>
</dbReference>
<dbReference type="GO" id="GO:0044666">
    <property type="term" value="C:MLL3/4 complex"/>
    <property type="evidence" value="ECO:0007669"/>
    <property type="project" value="TreeGrafter"/>
</dbReference>
<dbReference type="InterPro" id="IPR001841">
    <property type="entry name" value="Znf_RING"/>
</dbReference>
<dbReference type="CDD" id="cd15510">
    <property type="entry name" value="PHD2_KMT2C_like"/>
    <property type="match status" value="1"/>
</dbReference>
<dbReference type="GO" id="GO:0045944">
    <property type="term" value="P:positive regulation of transcription by RNA polymerase II"/>
    <property type="evidence" value="ECO:0007669"/>
    <property type="project" value="TreeGrafter"/>
</dbReference>
<dbReference type="SUPFAM" id="SSF57903">
    <property type="entry name" value="FYVE/PHD zinc finger"/>
    <property type="match status" value="6"/>
</dbReference>
<dbReference type="FunFam" id="3.30.40.10:FF:000407">
    <property type="entry name" value="Histone-lysine N-methyltransferase MLL3"/>
    <property type="match status" value="1"/>
</dbReference>
<dbReference type="PANTHER" id="PTHR45888:SF6">
    <property type="entry name" value="HL01030P-RELATED"/>
    <property type="match status" value="1"/>
</dbReference>
<dbReference type="InterPro" id="IPR013083">
    <property type="entry name" value="Znf_RING/FYVE/PHD"/>
</dbReference>
<dbReference type="GO" id="GO:0042800">
    <property type="term" value="F:histone H3K4 methyltransferase activity"/>
    <property type="evidence" value="ECO:0007669"/>
    <property type="project" value="TreeGrafter"/>
</dbReference>
<protein>
    <recommendedName>
        <fullName evidence="16">Histone-lysine N-methyltransferase MLL3</fullName>
    </recommendedName>
</protein>
<feature type="compositionally biased region" description="Basic and acidic residues" evidence="10">
    <location>
        <begin position="1134"/>
        <end position="1177"/>
    </location>
</feature>
<dbReference type="InterPro" id="IPR034732">
    <property type="entry name" value="EPHD"/>
</dbReference>
<feature type="compositionally biased region" description="Low complexity" evidence="10">
    <location>
        <begin position="1"/>
        <end position="12"/>
    </location>
</feature>
<evidence type="ECO:0000256" key="7">
    <source>
        <dbReference type="ARBA" id="ARBA00023163"/>
    </source>
</evidence>
<evidence type="ECO:0000259" key="13">
    <source>
        <dbReference type="PROSITE" id="PS51805"/>
    </source>
</evidence>
<keyword evidence="8" id="KW-0539">Nucleus</keyword>
<feature type="region of interest" description="Disordered" evidence="10">
    <location>
        <begin position="1"/>
        <end position="49"/>
    </location>
</feature>
<keyword evidence="4 9" id="KW-0863">Zinc-finger</keyword>
<comment type="subcellular location">
    <subcellularLocation>
        <location evidence="1">Nucleus</location>
    </subcellularLocation>
</comment>
<evidence type="ECO:0000259" key="12">
    <source>
        <dbReference type="PROSITE" id="PS50089"/>
    </source>
</evidence>
<evidence type="ECO:0000256" key="8">
    <source>
        <dbReference type="ARBA" id="ARBA00023242"/>
    </source>
</evidence>
<feature type="domain" description="PHD-type" evidence="11">
    <location>
        <begin position="790"/>
        <end position="845"/>
    </location>
</feature>
<keyword evidence="15" id="KW-1185">Reference proteome</keyword>
<feature type="compositionally biased region" description="Low complexity" evidence="10">
    <location>
        <begin position="1061"/>
        <end position="1076"/>
    </location>
</feature>